<feature type="transmembrane region" description="Helical" evidence="1">
    <location>
        <begin position="86"/>
        <end position="111"/>
    </location>
</feature>
<dbReference type="PANTHER" id="PTHR12147">
    <property type="entry name" value="METALLOPEPTIDASE M28 FAMILY MEMBER"/>
    <property type="match status" value="1"/>
</dbReference>
<name>A0A3E3E2L0_9FIRM</name>
<keyword evidence="1" id="KW-0812">Transmembrane</keyword>
<evidence type="ECO:0000259" key="2">
    <source>
        <dbReference type="Pfam" id="PF04389"/>
    </source>
</evidence>
<dbReference type="Gene3D" id="3.40.630.10">
    <property type="entry name" value="Zn peptidases"/>
    <property type="match status" value="1"/>
</dbReference>
<dbReference type="InterPro" id="IPR045175">
    <property type="entry name" value="M28_fam"/>
</dbReference>
<proteinExistence type="predicted"/>
<dbReference type="PANTHER" id="PTHR12147:SF26">
    <property type="entry name" value="PEPTIDASE M28 DOMAIN-CONTAINING PROTEIN"/>
    <property type="match status" value="1"/>
</dbReference>
<feature type="transmembrane region" description="Helical" evidence="1">
    <location>
        <begin position="123"/>
        <end position="139"/>
    </location>
</feature>
<keyword evidence="1" id="KW-0472">Membrane</keyword>
<reference evidence="3 4" key="1">
    <citation type="submission" date="2018-08" db="EMBL/GenBank/DDBJ databases">
        <title>A genome reference for cultivated species of the human gut microbiota.</title>
        <authorList>
            <person name="Zou Y."/>
            <person name="Xue W."/>
            <person name="Luo G."/>
        </authorList>
    </citation>
    <scope>NUCLEOTIDE SEQUENCE [LARGE SCALE GENOMIC DNA]</scope>
    <source>
        <strain evidence="3 4">AM25-6</strain>
    </source>
</reference>
<dbReference type="Proteomes" id="UP000261212">
    <property type="component" value="Unassembled WGS sequence"/>
</dbReference>
<dbReference type="GO" id="GO:0008235">
    <property type="term" value="F:metalloexopeptidase activity"/>
    <property type="evidence" value="ECO:0007669"/>
    <property type="project" value="InterPro"/>
</dbReference>
<evidence type="ECO:0000313" key="3">
    <source>
        <dbReference type="EMBL" id="RGD75790.1"/>
    </source>
</evidence>
<evidence type="ECO:0000313" key="4">
    <source>
        <dbReference type="Proteomes" id="UP000261212"/>
    </source>
</evidence>
<keyword evidence="1" id="KW-1133">Transmembrane helix</keyword>
<dbReference type="Pfam" id="PF04389">
    <property type="entry name" value="Peptidase_M28"/>
    <property type="match status" value="1"/>
</dbReference>
<dbReference type="RefSeq" id="WP_117530862.1">
    <property type="nucleotide sequence ID" value="NZ_QUSM01000001.1"/>
</dbReference>
<sequence length="312" mass="36352">MYNIIQEIFNNYQIRKSYNDKSKFIEYLKTIFNKFEIKFNIDNHGKIIKSRNITVGDISDADIILTAHYDTCAVLPFPNFITPKNIFIYILYSLFLAFLMVVTASACAFISNLLFHKAFISRFVYMFVVFLDIYLLIFGKSNKHTANDNTSGVITLLSIMHGIKTEDRNKVAFVFFDNEEVGLVGSSQFKKKYRDLDDKLIINFDCVSDGDNIMFVCSKKAKFDKIFEVLKENLNIEKEHYKKNVLIESTKNTFYPSDQMLFKKSIGVAALKKKRIIGYYMDKIHTNKDTVFDKKNIDFIRKVLINVIESKK</sequence>
<dbReference type="SUPFAM" id="SSF53187">
    <property type="entry name" value="Zn-dependent exopeptidases"/>
    <property type="match status" value="1"/>
</dbReference>
<dbReference type="InterPro" id="IPR007484">
    <property type="entry name" value="Peptidase_M28"/>
</dbReference>
<feature type="domain" description="Peptidase M28" evidence="2">
    <location>
        <begin position="144"/>
        <end position="303"/>
    </location>
</feature>
<dbReference type="AlphaFoldDB" id="A0A3E3E2L0"/>
<comment type="caution">
    <text evidence="3">The sequence shown here is derived from an EMBL/GenBank/DDBJ whole genome shotgun (WGS) entry which is preliminary data.</text>
</comment>
<gene>
    <name evidence="3" type="ORF">DW687_00265</name>
</gene>
<accession>A0A3E3E2L0</accession>
<organism evidence="3 4">
    <name type="scientific">Anaerofustis stercorihominis</name>
    <dbReference type="NCBI Taxonomy" id="214853"/>
    <lineage>
        <taxon>Bacteria</taxon>
        <taxon>Bacillati</taxon>
        <taxon>Bacillota</taxon>
        <taxon>Clostridia</taxon>
        <taxon>Eubacteriales</taxon>
        <taxon>Eubacteriaceae</taxon>
        <taxon>Anaerofustis</taxon>
    </lineage>
</organism>
<dbReference type="GO" id="GO:0006508">
    <property type="term" value="P:proteolysis"/>
    <property type="evidence" value="ECO:0007669"/>
    <property type="project" value="InterPro"/>
</dbReference>
<dbReference type="EMBL" id="QUSM01000001">
    <property type="protein sequence ID" value="RGD75790.1"/>
    <property type="molecule type" value="Genomic_DNA"/>
</dbReference>
<protein>
    <recommendedName>
        <fullName evidence="2">Peptidase M28 domain-containing protein</fullName>
    </recommendedName>
</protein>
<evidence type="ECO:0000256" key="1">
    <source>
        <dbReference type="SAM" id="Phobius"/>
    </source>
</evidence>